<organism evidence="2 3">
    <name type="scientific">Staurois parvus</name>
    <dbReference type="NCBI Taxonomy" id="386267"/>
    <lineage>
        <taxon>Eukaryota</taxon>
        <taxon>Metazoa</taxon>
        <taxon>Chordata</taxon>
        <taxon>Craniata</taxon>
        <taxon>Vertebrata</taxon>
        <taxon>Euteleostomi</taxon>
        <taxon>Amphibia</taxon>
        <taxon>Batrachia</taxon>
        <taxon>Anura</taxon>
        <taxon>Neobatrachia</taxon>
        <taxon>Ranoidea</taxon>
        <taxon>Ranidae</taxon>
        <taxon>Staurois</taxon>
    </lineage>
</organism>
<evidence type="ECO:0000313" key="3">
    <source>
        <dbReference type="Proteomes" id="UP001162483"/>
    </source>
</evidence>
<protein>
    <submittedName>
        <fullName evidence="2">Uncharacterized protein</fullName>
    </submittedName>
</protein>
<dbReference type="EMBL" id="CATNWA010015157">
    <property type="protein sequence ID" value="CAI9580095.1"/>
    <property type="molecule type" value="Genomic_DNA"/>
</dbReference>
<proteinExistence type="predicted"/>
<comment type="caution">
    <text evidence="2">The sequence shown here is derived from an EMBL/GenBank/DDBJ whole genome shotgun (WGS) entry which is preliminary data.</text>
</comment>
<gene>
    <name evidence="2" type="ORF">SPARVUS_LOCUS9229752</name>
</gene>
<evidence type="ECO:0000313" key="2">
    <source>
        <dbReference type="EMBL" id="CAI9580095.1"/>
    </source>
</evidence>
<feature type="region of interest" description="Disordered" evidence="1">
    <location>
        <begin position="1"/>
        <end position="21"/>
    </location>
</feature>
<name>A0ABN9E7R7_9NEOB</name>
<evidence type="ECO:0000256" key="1">
    <source>
        <dbReference type="SAM" id="MobiDB-lite"/>
    </source>
</evidence>
<accession>A0ABN9E7R7</accession>
<keyword evidence="3" id="KW-1185">Reference proteome</keyword>
<feature type="non-terminal residue" evidence="2">
    <location>
        <position position="1"/>
    </location>
</feature>
<reference evidence="2" key="1">
    <citation type="submission" date="2023-05" db="EMBL/GenBank/DDBJ databases">
        <authorList>
            <person name="Stuckert A."/>
        </authorList>
    </citation>
    <scope>NUCLEOTIDE SEQUENCE</scope>
</reference>
<sequence>LTTSHPAVVYKQPEGGSAGSGGLPAPCLCALPGSAQHRDPVPAVSSGHSGTPIIVRDLCVRSPSCDH</sequence>
<dbReference type="Proteomes" id="UP001162483">
    <property type="component" value="Unassembled WGS sequence"/>
</dbReference>